<dbReference type="Proteomes" id="UP000245634">
    <property type="component" value="Unassembled WGS sequence"/>
</dbReference>
<reference evidence="2 3" key="1">
    <citation type="submission" date="2018-05" db="EMBL/GenBank/DDBJ databases">
        <title>Genomic Encyclopedia of Type Strains, Phase IV (KMG-IV): sequencing the most valuable type-strain genomes for metagenomic binning, comparative biology and taxonomic classification.</title>
        <authorList>
            <person name="Goeker M."/>
        </authorList>
    </citation>
    <scope>NUCLEOTIDE SEQUENCE [LARGE SCALE GENOMIC DNA]</scope>
    <source>
        <strain evidence="2 3">DSM 18773</strain>
    </source>
</reference>
<comment type="caution">
    <text evidence="2">The sequence shown here is derived from an EMBL/GenBank/DDBJ whole genome shotgun (WGS) entry which is preliminary data.</text>
</comment>
<feature type="signal peptide" evidence="1">
    <location>
        <begin position="1"/>
        <end position="27"/>
    </location>
</feature>
<dbReference type="AlphaFoldDB" id="A0A316DIA2"/>
<evidence type="ECO:0000313" key="3">
    <source>
        <dbReference type="Proteomes" id="UP000245634"/>
    </source>
</evidence>
<protein>
    <submittedName>
        <fullName evidence="2">Uncharacterized protein</fullName>
    </submittedName>
</protein>
<sequence>MNKKLITTLVMSSLVASAFAVSAGAAATDKVALKDETGKVHTVQGKLGKV</sequence>
<evidence type="ECO:0000256" key="1">
    <source>
        <dbReference type="SAM" id="SignalP"/>
    </source>
</evidence>
<accession>A0A316DIA2</accession>
<dbReference type="EMBL" id="QGGL01000001">
    <property type="protein sequence ID" value="PWK16363.1"/>
    <property type="molecule type" value="Genomic_DNA"/>
</dbReference>
<keyword evidence="3" id="KW-1185">Reference proteome</keyword>
<evidence type="ECO:0000313" key="2">
    <source>
        <dbReference type="EMBL" id="PWK16363.1"/>
    </source>
</evidence>
<keyword evidence="1" id="KW-0732">Signal</keyword>
<feature type="chain" id="PRO_5038731157" evidence="1">
    <location>
        <begin position="28"/>
        <end position="50"/>
    </location>
</feature>
<gene>
    <name evidence="2" type="ORF">C7459_101227</name>
</gene>
<feature type="non-terminal residue" evidence="2">
    <location>
        <position position="50"/>
    </location>
</feature>
<name>A0A316DIA2_9BACL</name>
<organism evidence="2 3">
    <name type="scientific">Tumebacillus permanentifrigoris</name>
    <dbReference type="NCBI Taxonomy" id="378543"/>
    <lineage>
        <taxon>Bacteria</taxon>
        <taxon>Bacillati</taxon>
        <taxon>Bacillota</taxon>
        <taxon>Bacilli</taxon>
        <taxon>Bacillales</taxon>
        <taxon>Alicyclobacillaceae</taxon>
        <taxon>Tumebacillus</taxon>
    </lineage>
</organism>
<proteinExistence type="predicted"/>